<dbReference type="PROSITE" id="PS00711">
    <property type="entry name" value="LIPOXYGENASE_1"/>
    <property type="match status" value="1"/>
</dbReference>
<evidence type="ECO:0000259" key="15">
    <source>
        <dbReference type="PROSITE" id="PS50095"/>
    </source>
</evidence>
<proteinExistence type="inferred from homology"/>
<dbReference type="FunFam" id="1.20.245.10:FF:000001">
    <property type="entry name" value="Arachidonate 5-lipoxygenase a"/>
    <property type="match status" value="1"/>
</dbReference>
<dbReference type="PRINTS" id="PR00467">
    <property type="entry name" value="MAMLPOXGNASE"/>
</dbReference>
<keyword evidence="8 10" id="KW-0408">Iron</keyword>
<evidence type="ECO:0000256" key="7">
    <source>
        <dbReference type="ARBA" id="ARBA00023002"/>
    </source>
</evidence>
<dbReference type="PROSITE" id="PS51393">
    <property type="entry name" value="LIPOXYGENASE_3"/>
    <property type="match status" value="1"/>
</dbReference>
<dbReference type="FunFam" id="2.60.60.20:FF:000002">
    <property type="entry name" value="Arachidonate 5-lipoxygenase a"/>
    <property type="match status" value="1"/>
</dbReference>
<keyword evidence="4" id="KW-0963">Cytoplasm</keyword>
<sequence length="669" mass="76633">MAEYKLEVTTGNMTNAGTFDYVHVTLVGTEGESERTVLDNFGVDFKTGMTGTYTVKTSVSLGTLLLIKVEKDPFFVLPEDEWYCSKIVVTTPEGDVILFPCYRWVSRGGKVELRGGRAMKGFEEDHPVLADHRKNELTLKKSLYQWGIIDEKLLHHSNFKDTSELPAEIRYSLARSMERQYTKIMLGAELMFKGLVGSTEQWESFEDMNQILWFYNTTMSEYVKQHWKEDDFYGYQFLNAVNPNMIKRCSELPPNFPVTENMVKPFLEEGSSLKKEMMKGNIFLCDFKRMEGLPTKLSDGDALHVTTGFCLFYSNPEKKLMPIAIQLYQQPSEQNPIFLPSDHETDWLLAKMFIKNADLLIHQPVYHLLNTHLLAEVFTVATLRSFPQIHPLYKLLIPHFRYTVQINTFGRKTIFAPDGILSKSTLGYEGLTELMRRSFSELTYSSLCLPENITARGLESIPDFYYRDDGLKLWKIINSFVKAIVEYYYPSDTEVQKDSELQEWISEIFTHGFLGNKDSRCPGSFKTVKEVIRFITMVIFTVTVQHAAVNSGQFDYHLWAPNGSLLLKKPPPTTKGQSSMKTILETLPNVGDTVSFVAMGWVLSKKYTDQIPLGTYPEERFDEPAPKQMIKAFQAELSNLSEAITTRNAQLKVPYTYLNPTEVENSITI</sequence>
<dbReference type="GO" id="GO:0034440">
    <property type="term" value="P:lipid oxidation"/>
    <property type="evidence" value="ECO:0007669"/>
    <property type="project" value="InterPro"/>
</dbReference>
<evidence type="ECO:0000256" key="4">
    <source>
        <dbReference type="ARBA" id="ARBA00022490"/>
    </source>
</evidence>
<dbReference type="GO" id="GO:0005737">
    <property type="term" value="C:cytoplasm"/>
    <property type="evidence" value="ECO:0007669"/>
    <property type="project" value="UniProtKB-SubCell"/>
</dbReference>
<evidence type="ECO:0000313" key="17">
    <source>
        <dbReference type="EMBL" id="CAK6961910.1"/>
    </source>
</evidence>
<comment type="similarity">
    <text evidence="3 14">Belongs to the lipoxygenase family.</text>
</comment>
<dbReference type="Gene3D" id="3.10.450.60">
    <property type="match status" value="1"/>
</dbReference>
<keyword evidence="5 10" id="KW-0479">Metal-binding</keyword>
<dbReference type="Gene3D" id="1.20.245.10">
    <property type="entry name" value="Lipoxygenase-1, Domain 5"/>
    <property type="match status" value="1"/>
</dbReference>
<dbReference type="SUPFAM" id="SSF48484">
    <property type="entry name" value="Lipoxigenase"/>
    <property type="match status" value="1"/>
</dbReference>
<feature type="binding site" evidence="11">
    <location>
        <position position="39"/>
    </location>
    <ligand>
        <name>Ca(2+)</name>
        <dbReference type="ChEBI" id="CHEBI:29108"/>
        <label>2</label>
    </ligand>
</feature>
<dbReference type="SMART" id="SM00308">
    <property type="entry name" value="LH2"/>
    <property type="match status" value="1"/>
</dbReference>
<keyword evidence="17" id="KW-0413">Isomerase</keyword>
<comment type="subcellular location">
    <subcellularLocation>
        <location evidence="1">Cytoplasm</location>
    </subcellularLocation>
</comment>
<dbReference type="AlphaFoldDB" id="A0AAV1NRY6"/>
<dbReference type="GO" id="GO:0005506">
    <property type="term" value="F:iron ion binding"/>
    <property type="evidence" value="ECO:0007669"/>
    <property type="project" value="InterPro"/>
</dbReference>
<evidence type="ECO:0000313" key="18">
    <source>
        <dbReference type="Proteomes" id="UP001314229"/>
    </source>
</evidence>
<comment type="cofactor">
    <cofactor evidence="10">
        <name>Fe cation</name>
        <dbReference type="ChEBI" id="CHEBI:24875"/>
    </cofactor>
    <text evidence="10">Binds 1 Fe cation per subunit.</text>
</comment>
<dbReference type="PANTHER" id="PTHR11771">
    <property type="entry name" value="LIPOXYGENASE"/>
    <property type="match status" value="1"/>
</dbReference>
<keyword evidence="7 14" id="KW-0560">Oxidoreductase</keyword>
<accession>A0AAV1NRY6</accession>
<feature type="domain" description="Lipoxygenase" evidence="16">
    <location>
        <begin position="119"/>
        <end position="669"/>
    </location>
</feature>
<protein>
    <submittedName>
        <fullName evidence="17">Hydroperoxide isomerase ALOXE3-like</fullName>
    </submittedName>
</protein>
<keyword evidence="11" id="KW-0106">Calcium</keyword>
<dbReference type="PROSITE" id="PS00081">
    <property type="entry name" value="LIPOXYGENASE_2"/>
    <property type="match status" value="1"/>
</dbReference>
<feature type="binding site" evidence="10">
    <location>
        <position position="367"/>
    </location>
    <ligand>
        <name>Fe cation</name>
        <dbReference type="ChEBI" id="CHEBI:24875"/>
        <note>catalytic</note>
    </ligand>
</feature>
<evidence type="ECO:0000256" key="11">
    <source>
        <dbReference type="PIRSR" id="PIRSR601885-2"/>
    </source>
</evidence>
<dbReference type="InterPro" id="IPR000907">
    <property type="entry name" value="LipOase"/>
</dbReference>
<feature type="binding site" evidence="11">
    <location>
        <position position="40"/>
    </location>
    <ligand>
        <name>Ca(2+)</name>
        <dbReference type="ChEBI" id="CHEBI:29108"/>
        <label>2</label>
    </ligand>
</feature>
<dbReference type="InterPro" id="IPR001885">
    <property type="entry name" value="LipOase_mml"/>
</dbReference>
<dbReference type="Gene3D" id="2.60.60.20">
    <property type="entry name" value="PLAT/LH2 domain"/>
    <property type="match status" value="1"/>
</dbReference>
<evidence type="ECO:0000259" key="16">
    <source>
        <dbReference type="PROSITE" id="PS51393"/>
    </source>
</evidence>
<dbReference type="EMBL" id="CAWUFR010000053">
    <property type="protein sequence ID" value="CAK6961910.1"/>
    <property type="molecule type" value="Genomic_DNA"/>
</dbReference>
<feature type="binding site" evidence="11">
    <location>
        <position position="80"/>
    </location>
    <ligand>
        <name>Ca(2+)</name>
        <dbReference type="ChEBI" id="CHEBI:29108"/>
        <label>1</label>
    </ligand>
</feature>
<dbReference type="InterPro" id="IPR001024">
    <property type="entry name" value="PLAT/LH2_dom"/>
</dbReference>
<evidence type="ECO:0000256" key="12">
    <source>
        <dbReference type="PIRSR" id="PIRSR601885-3"/>
    </source>
</evidence>
<dbReference type="SUPFAM" id="SSF49723">
    <property type="entry name" value="Lipase/lipooxygenase domain (PLAT/LH2 domain)"/>
    <property type="match status" value="1"/>
</dbReference>
<dbReference type="PROSITE" id="PS50095">
    <property type="entry name" value="PLAT"/>
    <property type="match status" value="1"/>
</dbReference>
<name>A0AAV1NRY6_SCOSC</name>
<dbReference type="InterPro" id="IPR020833">
    <property type="entry name" value="LipOase_Fe_BS"/>
</dbReference>
<dbReference type="GO" id="GO:0016702">
    <property type="term" value="F:oxidoreductase activity, acting on single donors with incorporation of molecular oxygen, incorporation of two atoms of oxygen"/>
    <property type="evidence" value="ECO:0007669"/>
    <property type="project" value="InterPro"/>
</dbReference>
<feature type="site" description="Essential for stabilizing binding to COTL1" evidence="12">
    <location>
        <position position="104"/>
    </location>
</feature>
<dbReference type="PRINTS" id="PR00087">
    <property type="entry name" value="LIPOXYGENASE"/>
</dbReference>
<dbReference type="InterPro" id="IPR013819">
    <property type="entry name" value="LipOase_C"/>
</dbReference>
<evidence type="ECO:0000256" key="5">
    <source>
        <dbReference type="ARBA" id="ARBA00022723"/>
    </source>
</evidence>
<dbReference type="GO" id="GO:0016853">
    <property type="term" value="F:isomerase activity"/>
    <property type="evidence" value="ECO:0007669"/>
    <property type="project" value="UniProtKB-KW"/>
</dbReference>
<evidence type="ECO:0000256" key="14">
    <source>
        <dbReference type="RuleBase" id="RU003974"/>
    </source>
</evidence>
<keyword evidence="9" id="KW-0443">Lipid metabolism</keyword>
<comment type="caution">
    <text evidence="17">The sequence shown here is derived from an EMBL/GenBank/DDBJ whole genome shotgun (WGS) entry which is preliminary data.</text>
</comment>
<feature type="binding site" evidence="10">
    <location>
        <position position="372"/>
    </location>
    <ligand>
        <name>Fe cation</name>
        <dbReference type="ChEBI" id="CHEBI:24875"/>
        <note>catalytic</note>
    </ligand>
</feature>
<keyword evidence="18" id="KW-1185">Reference proteome</keyword>
<dbReference type="InterPro" id="IPR036226">
    <property type="entry name" value="LipOase_C_sf"/>
</dbReference>
<evidence type="ECO:0000256" key="1">
    <source>
        <dbReference type="ARBA" id="ARBA00004496"/>
    </source>
</evidence>
<gene>
    <name evidence="17" type="ORF">FSCOSCO3_A032081</name>
</gene>
<dbReference type="Proteomes" id="UP001314229">
    <property type="component" value="Unassembled WGS sequence"/>
</dbReference>
<evidence type="ECO:0000256" key="8">
    <source>
        <dbReference type="ARBA" id="ARBA00023004"/>
    </source>
</evidence>
<feature type="binding site" evidence="10">
    <location>
        <position position="546"/>
    </location>
    <ligand>
        <name>Fe cation</name>
        <dbReference type="ChEBI" id="CHEBI:24875"/>
        <note>catalytic</note>
    </ligand>
</feature>
<evidence type="ECO:0000256" key="2">
    <source>
        <dbReference type="ARBA" id="ARBA00005189"/>
    </source>
</evidence>
<comment type="pathway">
    <text evidence="2">Lipid metabolism.</text>
</comment>
<dbReference type="InterPro" id="IPR020834">
    <property type="entry name" value="LipOase_CS"/>
</dbReference>
<evidence type="ECO:0000256" key="6">
    <source>
        <dbReference type="ARBA" id="ARBA00022964"/>
    </source>
</evidence>
<reference evidence="17 18" key="1">
    <citation type="submission" date="2024-01" db="EMBL/GenBank/DDBJ databases">
        <authorList>
            <person name="Alioto T."/>
            <person name="Alioto T."/>
            <person name="Gomez Garrido J."/>
        </authorList>
    </citation>
    <scope>NUCLEOTIDE SEQUENCE [LARGE SCALE GENOMIC DNA]</scope>
</reference>
<evidence type="ECO:0000256" key="3">
    <source>
        <dbReference type="ARBA" id="ARBA00009419"/>
    </source>
</evidence>
<comment type="caution">
    <text evidence="13">Lacks conserved residue(s) required for the propagation of feature annotation.</text>
</comment>
<feature type="domain" description="PLAT" evidence="15">
    <location>
        <begin position="2"/>
        <end position="119"/>
    </location>
</feature>
<feature type="binding site" evidence="10">
    <location>
        <position position="669"/>
    </location>
    <ligand>
        <name>Fe cation</name>
        <dbReference type="ChEBI" id="CHEBI:24875"/>
        <note>catalytic</note>
    </ligand>
</feature>
<keyword evidence="6 14" id="KW-0223">Dioxygenase</keyword>
<dbReference type="Pfam" id="PF00305">
    <property type="entry name" value="Lipoxygenase"/>
    <property type="match status" value="1"/>
</dbReference>
<evidence type="ECO:0000256" key="9">
    <source>
        <dbReference type="ARBA" id="ARBA00023098"/>
    </source>
</evidence>
<dbReference type="InterPro" id="IPR036392">
    <property type="entry name" value="PLAT/LH2_dom_sf"/>
</dbReference>
<organism evidence="17 18">
    <name type="scientific">Scomber scombrus</name>
    <name type="common">Atlantic mackerel</name>
    <name type="synonym">Scomber vernalis</name>
    <dbReference type="NCBI Taxonomy" id="13677"/>
    <lineage>
        <taxon>Eukaryota</taxon>
        <taxon>Metazoa</taxon>
        <taxon>Chordata</taxon>
        <taxon>Craniata</taxon>
        <taxon>Vertebrata</taxon>
        <taxon>Euteleostomi</taxon>
        <taxon>Actinopterygii</taxon>
        <taxon>Neopterygii</taxon>
        <taxon>Teleostei</taxon>
        <taxon>Neoteleostei</taxon>
        <taxon>Acanthomorphata</taxon>
        <taxon>Pelagiaria</taxon>
        <taxon>Scombriformes</taxon>
        <taxon>Scombridae</taxon>
        <taxon>Scomber</taxon>
    </lineage>
</organism>
<evidence type="ECO:0000256" key="10">
    <source>
        <dbReference type="PIRSR" id="PIRSR601885-1"/>
    </source>
</evidence>
<feature type="binding site" evidence="11">
    <location>
        <position position="17"/>
    </location>
    <ligand>
        <name>Ca(2+)</name>
        <dbReference type="ChEBI" id="CHEBI:29108"/>
        <label>1</label>
    </ligand>
</feature>
<evidence type="ECO:0000256" key="13">
    <source>
        <dbReference type="PROSITE-ProRule" id="PRU00152"/>
    </source>
</evidence>
<dbReference type="Pfam" id="PF01477">
    <property type="entry name" value="PLAT"/>
    <property type="match status" value="1"/>
</dbReference>